<dbReference type="Gramene" id="OIT06590">
    <property type="protein sequence ID" value="OIT06590"/>
    <property type="gene ID" value="A4A49_08479"/>
</dbReference>
<evidence type="ECO:0000313" key="3">
    <source>
        <dbReference type="Proteomes" id="UP000187609"/>
    </source>
</evidence>
<feature type="compositionally biased region" description="Polar residues" evidence="1">
    <location>
        <begin position="230"/>
        <end position="242"/>
    </location>
</feature>
<feature type="region of interest" description="Disordered" evidence="1">
    <location>
        <begin position="299"/>
        <end position="326"/>
    </location>
</feature>
<protein>
    <submittedName>
        <fullName evidence="2">Uncharacterized protein</fullName>
    </submittedName>
</protein>
<feature type="region of interest" description="Disordered" evidence="1">
    <location>
        <begin position="59"/>
        <end position="88"/>
    </location>
</feature>
<feature type="compositionally biased region" description="Polar residues" evidence="1">
    <location>
        <begin position="59"/>
        <end position="71"/>
    </location>
</feature>
<feature type="compositionally biased region" description="Acidic residues" evidence="1">
    <location>
        <begin position="313"/>
        <end position="326"/>
    </location>
</feature>
<organism evidence="2 3">
    <name type="scientific">Nicotiana attenuata</name>
    <name type="common">Coyote tobacco</name>
    <dbReference type="NCBI Taxonomy" id="49451"/>
    <lineage>
        <taxon>Eukaryota</taxon>
        <taxon>Viridiplantae</taxon>
        <taxon>Streptophyta</taxon>
        <taxon>Embryophyta</taxon>
        <taxon>Tracheophyta</taxon>
        <taxon>Spermatophyta</taxon>
        <taxon>Magnoliopsida</taxon>
        <taxon>eudicotyledons</taxon>
        <taxon>Gunneridae</taxon>
        <taxon>Pentapetalae</taxon>
        <taxon>asterids</taxon>
        <taxon>lamiids</taxon>
        <taxon>Solanales</taxon>
        <taxon>Solanaceae</taxon>
        <taxon>Nicotianoideae</taxon>
        <taxon>Nicotianeae</taxon>
        <taxon>Nicotiana</taxon>
    </lineage>
</organism>
<reference evidence="2" key="1">
    <citation type="submission" date="2016-11" db="EMBL/GenBank/DDBJ databases">
        <title>The genome of Nicotiana attenuata.</title>
        <authorList>
            <person name="Xu S."/>
            <person name="Brockmoeller T."/>
            <person name="Gaquerel E."/>
            <person name="Navarro A."/>
            <person name="Kuhl H."/>
            <person name="Gase K."/>
            <person name="Ling Z."/>
            <person name="Zhou W."/>
            <person name="Kreitzer C."/>
            <person name="Stanke M."/>
            <person name="Tang H."/>
            <person name="Lyons E."/>
            <person name="Pandey P."/>
            <person name="Pandey S.P."/>
            <person name="Timmermann B."/>
            <person name="Baldwin I.T."/>
        </authorList>
    </citation>
    <scope>NUCLEOTIDE SEQUENCE [LARGE SCALE GENOMIC DNA]</scope>
    <source>
        <strain evidence="2">UT</strain>
    </source>
</reference>
<feature type="region of interest" description="Disordered" evidence="1">
    <location>
        <begin position="1"/>
        <end position="22"/>
    </location>
</feature>
<evidence type="ECO:0000256" key="1">
    <source>
        <dbReference type="SAM" id="MobiDB-lite"/>
    </source>
</evidence>
<feature type="region of interest" description="Disordered" evidence="1">
    <location>
        <begin position="221"/>
        <end position="266"/>
    </location>
</feature>
<name>A0A1J6IP01_NICAT</name>
<accession>A0A1J6IP01</accession>
<comment type="caution">
    <text evidence="2">The sequence shown here is derived from an EMBL/GenBank/DDBJ whole genome shotgun (WGS) entry which is preliminary data.</text>
</comment>
<gene>
    <name evidence="2" type="ORF">A4A49_08479</name>
</gene>
<sequence>MVTAPPSDGGKPSDQFQNVRTGIAHHLQQVSFKNSTPAAADIQNSARLTVAKNRLENSQLSHANSGSNLTIQKPGESPPHKGSPTHHFSAHSTVEFVPSDLLQITSVTEITGDTAPAVQIEKNCVSSQGVRRNDTFISEQIGTQPTIGISSATPNDNFHHVSGQFPKENDHSNHLKSSELAQLTGHGVPGKFSAQNQCRIVSAPQGNVLNQSKQILHWPISSNHKKGSSEHCSITGKSSINPPAQLERREDSGAQNQPIPPTSQSLVASTAAMVEGGKEVGQEEAIDGQEGKEQAAVNTLASTPLDEYKPIQSEDEMSGGIEEENDDKMSEASKDEQHYNLLVSAVNGEYQQEIIGNQGLSPRKYNPSPRLTRSKAAGIRTSSVIERLKTLIKIHKISLIAVLEPFLDTPQINHYKIQMSMNHAISNTNNKIWIFWDQDFTGTVLDQDEQQITLEMKHVEAA</sequence>
<evidence type="ECO:0000313" key="2">
    <source>
        <dbReference type="EMBL" id="OIT06590.1"/>
    </source>
</evidence>
<keyword evidence="3" id="KW-1185">Reference proteome</keyword>
<feature type="compositionally biased region" description="Polar residues" evidence="1">
    <location>
        <begin position="253"/>
        <end position="266"/>
    </location>
</feature>
<proteinExistence type="predicted"/>
<dbReference type="Proteomes" id="UP000187609">
    <property type="component" value="Unassembled WGS sequence"/>
</dbReference>
<dbReference type="AlphaFoldDB" id="A0A1J6IP01"/>
<dbReference type="EMBL" id="MJEQ01037184">
    <property type="protein sequence ID" value="OIT06590.1"/>
    <property type="molecule type" value="Genomic_DNA"/>
</dbReference>